<dbReference type="Pfam" id="PF19843">
    <property type="entry name" value="DUF6318"/>
    <property type="match status" value="1"/>
</dbReference>
<keyword evidence="3" id="KW-1185">Reference proteome</keyword>
<evidence type="ECO:0000313" key="2">
    <source>
        <dbReference type="EMBL" id="BAV88570.1"/>
    </source>
</evidence>
<protein>
    <recommendedName>
        <fullName evidence="1">DUF6318 domain-containing protein</fullName>
    </recommendedName>
</protein>
<sequence>MPEDGYKLATVEGLEKSVHAWVNWKNYGIQTGDYTIARQFVSAQFTEETEYMDTITKLYERGGWVKGGVAYFEFHGEPIIKDDGVYQWEFYRLWKEIMQIEPNGRYRKSKNTPSTNNLYWLQAKNDGSSWKILSIKGA</sequence>
<reference evidence="2 3" key="1">
    <citation type="submission" date="2016-10" db="EMBL/GenBank/DDBJ databases">
        <title>Genome sequence of Rothia aeria strain JCM11412.</title>
        <authorList>
            <person name="Nambu T."/>
        </authorList>
    </citation>
    <scope>NUCLEOTIDE SEQUENCE [LARGE SCALE GENOMIC DNA]</scope>
    <source>
        <strain evidence="2 3">JCM 11412</strain>
    </source>
</reference>
<dbReference type="AlphaFoldDB" id="A0A2Z5R1X3"/>
<proteinExistence type="predicted"/>
<evidence type="ECO:0000259" key="1">
    <source>
        <dbReference type="Pfam" id="PF19843"/>
    </source>
</evidence>
<dbReference type="InterPro" id="IPR046281">
    <property type="entry name" value="DUF6318"/>
</dbReference>
<feature type="domain" description="DUF6318" evidence="1">
    <location>
        <begin position="5"/>
        <end position="133"/>
    </location>
</feature>
<dbReference type="KEGG" id="raj:RA11412_2271"/>
<organism evidence="2 3">
    <name type="scientific">Rothia aeria</name>
    <dbReference type="NCBI Taxonomy" id="172042"/>
    <lineage>
        <taxon>Bacteria</taxon>
        <taxon>Bacillati</taxon>
        <taxon>Actinomycetota</taxon>
        <taxon>Actinomycetes</taxon>
        <taxon>Micrococcales</taxon>
        <taxon>Micrococcaceae</taxon>
        <taxon>Rothia</taxon>
    </lineage>
</organism>
<evidence type="ECO:0000313" key="3">
    <source>
        <dbReference type="Proteomes" id="UP000250241"/>
    </source>
</evidence>
<gene>
    <name evidence="2" type="ORF">RA11412_2271</name>
</gene>
<dbReference type="EMBL" id="AP017895">
    <property type="protein sequence ID" value="BAV88570.1"/>
    <property type="molecule type" value="Genomic_DNA"/>
</dbReference>
<name>A0A2Z5R1X3_9MICC</name>
<dbReference type="Proteomes" id="UP000250241">
    <property type="component" value="Chromosome"/>
</dbReference>
<accession>A0A2Z5R1X3</accession>